<dbReference type="EMBL" id="LT671858">
    <property type="protein sequence ID" value="SIM87618.1"/>
    <property type="molecule type" value="Genomic_DNA"/>
</dbReference>
<evidence type="ECO:0000313" key="6">
    <source>
        <dbReference type="EMBL" id="SJK85662.1"/>
    </source>
</evidence>
<evidence type="ECO:0000256" key="1">
    <source>
        <dbReference type="ARBA" id="ARBA00023122"/>
    </source>
</evidence>
<dbReference type="Pfam" id="PF00571">
    <property type="entry name" value="CBS"/>
    <property type="match status" value="2"/>
</dbReference>
<accession>A0A1N5WQU0</accession>
<name>A0A1N5WQU0_9ARCH</name>
<keyword evidence="7" id="KW-1185">Reference proteome</keyword>
<dbReference type="Pfam" id="PF01381">
    <property type="entry name" value="HTH_3"/>
    <property type="match status" value="1"/>
</dbReference>
<dbReference type="KEGG" id="cdiv:CPM_1887"/>
<reference evidence="6" key="3">
    <citation type="submission" date="2016-06" db="EMBL/GenBank/DDBJ databases">
        <authorList>
            <person name="Olsen C.W."/>
            <person name="Carey S."/>
            <person name="Hinshaw L."/>
            <person name="Karasin A.I."/>
        </authorList>
    </citation>
    <scope>NUCLEOTIDE SEQUENCE [LARGE SCALE GENOMIC DNA]</scope>
    <source>
        <strain evidence="6">PM4</strain>
    </source>
</reference>
<dbReference type="PIRSF" id="PIRSF037253">
    <property type="entry name" value="HTH_CBS_prd"/>
    <property type="match status" value="1"/>
</dbReference>
<keyword evidence="1 2" id="KW-0129">CBS domain</keyword>
<dbReference type="InterPro" id="IPR010982">
    <property type="entry name" value="Lambda_DNA-bd_dom_sf"/>
</dbReference>
<dbReference type="GO" id="GO:0003677">
    <property type="term" value="F:DNA binding"/>
    <property type="evidence" value="ECO:0007669"/>
    <property type="project" value="InterPro"/>
</dbReference>
<dbReference type="EMBL" id="LT719092">
    <property type="protein sequence ID" value="SJK85662.1"/>
    <property type="molecule type" value="Genomic_DNA"/>
</dbReference>
<dbReference type="InterPro" id="IPR001387">
    <property type="entry name" value="Cro/C1-type_HTH"/>
</dbReference>
<dbReference type="Gene3D" id="3.10.580.10">
    <property type="entry name" value="CBS-domain"/>
    <property type="match status" value="1"/>
</dbReference>
<dbReference type="Proteomes" id="UP000195607">
    <property type="component" value="Chromosome I"/>
</dbReference>
<dbReference type="PROSITE" id="PS51371">
    <property type="entry name" value="CBS"/>
    <property type="match status" value="1"/>
</dbReference>
<evidence type="ECO:0000313" key="8">
    <source>
        <dbReference type="Proteomes" id="UP000195607"/>
    </source>
</evidence>
<dbReference type="PROSITE" id="PS50943">
    <property type="entry name" value="HTH_CROC1"/>
    <property type="match status" value="1"/>
</dbReference>
<dbReference type="SMART" id="SM00116">
    <property type="entry name" value="CBS"/>
    <property type="match status" value="2"/>
</dbReference>
<dbReference type="Proteomes" id="UP000187822">
    <property type="component" value="Chromosome I"/>
</dbReference>
<dbReference type="InterPro" id="IPR051257">
    <property type="entry name" value="Diverse_CBS-Domain"/>
</dbReference>
<evidence type="ECO:0000259" key="3">
    <source>
        <dbReference type="PROSITE" id="PS50943"/>
    </source>
</evidence>
<feature type="domain" description="HTH cro/C1-type" evidence="3">
    <location>
        <begin position="8"/>
        <end position="62"/>
    </location>
</feature>
<proteinExistence type="predicted"/>
<protein>
    <submittedName>
        <fullName evidence="5">Predicted transcriptional regulator with C-terminal CBS domains</fullName>
    </submittedName>
</protein>
<dbReference type="InterPro" id="IPR000644">
    <property type="entry name" value="CBS_dom"/>
</dbReference>
<evidence type="ECO:0000313" key="7">
    <source>
        <dbReference type="Proteomes" id="UP000187822"/>
    </source>
</evidence>
<dbReference type="InterPro" id="IPR017158">
    <property type="entry name" value="Tscrpt-reg_CBS-contain_prd"/>
</dbReference>
<evidence type="ECO:0000259" key="4">
    <source>
        <dbReference type="PROSITE" id="PS51371"/>
    </source>
</evidence>
<dbReference type="Gene3D" id="1.10.260.40">
    <property type="entry name" value="lambda repressor-like DNA-binding domains"/>
    <property type="match status" value="1"/>
</dbReference>
<dbReference type="InterPro" id="IPR046342">
    <property type="entry name" value="CBS_dom_sf"/>
</dbReference>
<evidence type="ECO:0000313" key="5">
    <source>
        <dbReference type="EMBL" id="SIM87618.1"/>
    </source>
</evidence>
<dbReference type="SUPFAM" id="SSF47413">
    <property type="entry name" value="lambda repressor-like DNA-binding domains"/>
    <property type="match status" value="1"/>
</dbReference>
<dbReference type="OrthoDB" id="30763at2157"/>
<evidence type="ECO:0000256" key="2">
    <source>
        <dbReference type="PROSITE-ProRule" id="PRU00703"/>
    </source>
</evidence>
<dbReference type="SUPFAM" id="SSF54631">
    <property type="entry name" value="CBS-domain pair"/>
    <property type="match status" value="1"/>
</dbReference>
<reference evidence="7" key="2">
    <citation type="submission" date="2016-06" db="EMBL/GenBank/DDBJ databases">
        <authorList>
            <person name="Toshchakov V.S."/>
        </authorList>
    </citation>
    <scope>NUCLEOTIDE SEQUENCE [LARGE SCALE GENOMIC DNA]</scope>
    <source>
        <strain>PM4 (JCM 30641</strain>
        <strain evidence="7">\VKM B-2940)</strain>
    </source>
</reference>
<dbReference type="PANTHER" id="PTHR43080:SF4">
    <property type="entry name" value="CRO-LIKE PROTEIN"/>
    <property type="match status" value="1"/>
</dbReference>
<sequence length="196" mass="21693">MLPTVKEISKMRKSLGIRQRELASVCGVSQSYIARLEKGDINPTYENIRKIYNYLQSHSKKADQMDIEVSKIMTTNVVTCQATDSILTTLDILKKYGISQMPVLNSEMRVVGTIGEGEVNEFLMKGISPDALKKMTVSKIMSPALPQLPPNTPISAIYPILRFSNAVLITDKLELKGIITKADILKAVETYAESGI</sequence>
<dbReference type="STRING" id="1673428.CPM_1887"/>
<feature type="domain" description="CBS" evidence="4">
    <location>
        <begin position="73"/>
        <end position="129"/>
    </location>
</feature>
<organism evidence="5 8">
    <name type="scientific">Cuniculiplasma divulgatum</name>
    <dbReference type="NCBI Taxonomy" id="1673428"/>
    <lineage>
        <taxon>Archaea</taxon>
        <taxon>Methanobacteriati</taxon>
        <taxon>Thermoplasmatota</taxon>
        <taxon>Thermoplasmata</taxon>
        <taxon>Thermoplasmatales</taxon>
        <taxon>Cuniculiplasmataceae</taxon>
        <taxon>Cuniculiplasma</taxon>
    </lineage>
</organism>
<dbReference type="AlphaFoldDB" id="A0A1N5WQU0"/>
<dbReference type="SMART" id="SM00530">
    <property type="entry name" value="HTH_XRE"/>
    <property type="match status" value="1"/>
</dbReference>
<dbReference type="PANTHER" id="PTHR43080">
    <property type="entry name" value="CBS DOMAIN-CONTAINING PROTEIN CBSX3, MITOCHONDRIAL"/>
    <property type="match status" value="1"/>
</dbReference>
<dbReference type="CDD" id="cd00093">
    <property type="entry name" value="HTH_XRE"/>
    <property type="match status" value="1"/>
</dbReference>
<reference evidence="5 8" key="1">
    <citation type="submission" date="2016-04" db="EMBL/GenBank/DDBJ databases">
        <authorList>
            <person name="Evans L.H."/>
            <person name="Alamgir A."/>
            <person name="Owens N."/>
            <person name="Weber N.D."/>
            <person name="Virtaneva K."/>
            <person name="Barbian K."/>
            <person name="Babar A."/>
            <person name="Rosenke K."/>
        </authorList>
    </citation>
    <scope>NUCLEOTIDE SEQUENCE [LARGE SCALE GENOMIC DNA]</scope>
    <source>
        <strain evidence="5">S5</strain>
        <strain evidence="8">S5(T) (JCM 30642 \VKM B-2941)</strain>
    </source>
</reference>
<gene>
    <name evidence="6" type="ORF">CPM_1887</name>
    <name evidence="5" type="ORF">CSP5_1949</name>
</gene>